<dbReference type="STRING" id="3218.A9S578"/>
<protein>
    <submittedName>
        <fullName evidence="1 2">Uncharacterized protein</fullName>
    </submittedName>
</protein>
<gene>
    <name evidence="1" type="ORF">PHYPA_028349</name>
</gene>
<dbReference type="EnsemblPlants" id="Pp3c23_20530V3.1">
    <property type="protein sequence ID" value="Pp3c23_20530V3.1"/>
    <property type="gene ID" value="Pp3c23_20530"/>
</dbReference>
<dbReference type="Proteomes" id="UP000006727">
    <property type="component" value="Chromosome 23"/>
</dbReference>
<accession>A9S578</accession>
<reference evidence="1 3" key="2">
    <citation type="journal article" date="2018" name="Plant J.">
        <title>The Physcomitrella patens chromosome-scale assembly reveals moss genome structure and evolution.</title>
        <authorList>
            <person name="Lang D."/>
            <person name="Ullrich K.K."/>
            <person name="Murat F."/>
            <person name="Fuchs J."/>
            <person name="Jenkins J."/>
            <person name="Haas F.B."/>
            <person name="Piednoel M."/>
            <person name="Gundlach H."/>
            <person name="Van Bel M."/>
            <person name="Meyberg R."/>
            <person name="Vives C."/>
            <person name="Morata J."/>
            <person name="Symeonidi A."/>
            <person name="Hiss M."/>
            <person name="Muchero W."/>
            <person name="Kamisugi Y."/>
            <person name="Saleh O."/>
            <person name="Blanc G."/>
            <person name="Decker E.L."/>
            <person name="van Gessel N."/>
            <person name="Grimwood J."/>
            <person name="Hayes R.D."/>
            <person name="Graham S.W."/>
            <person name="Gunter L.E."/>
            <person name="McDaniel S.F."/>
            <person name="Hoernstein S.N.W."/>
            <person name="Larsson A."/>
            <person name="Li F.W."/>
            <person name="Perroud P.F."/>
            <person name="Phillips J."/>
            <person name="Ranjan P."/>
            <person name="Rokshar D.S."/>
            <person name="Rothfels C.J."/>
            <person name="Schneider L."/>
            <person name="Shu S."/>
            <person name="Stevenson D.W."/>
            <person name="Thummler F."/>
            <person name="Tillich M."/>
            <person name="Villarreal Aguilar J.C."/>
            <person name="Widiez T."/>
            <person name="Wong G.K."/>
            <person name="Wymore A."/>
            <person name="Zhang Y."/>
            <person name="Zimmer A.D."/>
            <person name="Quatrano R.S."/>
            <person name="Mayer K.F.X."/>
            <person name="Goodstein D."/>
            <person name="Casacuberta J.M."/>
            <person name="Vandepoele K."/>
            <person name="Reski R."/>
            <person name="Cuming A.C."/>
            <person name="Tuskan G.A."/>
            <person name="Maumus F."/>
            <person name="Salse J."/>
            <person name="Schmutz J."/>
            <person name="Rensing S.A."/>
        </authorList>
    </citation>
    <scope>NUCLEOTIDE SEQUENCE [LARGE SCALE GENOMIC DNA]</scope>
    <source>
        <strain evidence="2 3">cv. Gransden 2004</strain>
    </source>
</reference>
<name>A9S578_PHYPA</name>
<dbReference type="PaxDb" id="3218-PP1S49_68V6.1"/>
<keyword evidence="3" id="KW-1185">Reference proteome</keyword>
<dbReference type="EMBL" id="ABEU02000023">
    <property type="protein sequence ID" value="PNR29655.1"/>
    <property type="molecule type" value="Genomic_DNA"/>
</dbReference>
<dbReference type="Gramene" id="Pp3c23_20530V3.1">
    <property type="protein sequence ID" value="Pp3c23_20530V3.1"/>
    <property type="gene ID" value="Pp3c23_20530"/>
</dbReference>
<evidence type="ECO:0000313" key="2">
    <source>
        <dbReference type="EnsemblPlants" id="Pp3c23_20530V3.1"/>
    </source>
</evidence>
<organism evidence="1">
    <name type="scientific">Physcomitrium patens</name>
    <name type="common">Spreading-leaved earth moss</name>
    <name type="synonym">Physcomitrella patens</name>
    <dbReference type="NCBI Taxonomy" id="3218"/>
    <lineage>
        <taxon>Eukaryota</taxon>
        <taxon>Viridiplantae</taxon>
        <taxon>Streptophyta</taxon>
        <taxon>Embryophyta</taxon>
        <taxon>Bryophyta</taxon>
        <taxon>Bryophytina</taxon>
        <taxon>Bryopsida</taxon>
        <taxon>Funariidae</taxon>
        <taxon>Funariales</taxon>
        <taxon>Funariaceae</taxon>
        <taxon>Physcomitrium</taxon>
    </lineage>
</organism>
<dbReference type="Gramene" id="Pp3c23_20530V3.2">
    <property type="protein sequence ID" value="Pp3c23_20530V3.2"/>
    <property type="gene ID" value="Pp3c23_20530"/>
</dbReference>
<dbReference type="AlphaFoldDB" id="A9S578"/>
<evidence type="ECO:0000313" key="3">
    <source>
        <dbReference type="Proteomes" id="UP000006727"/>
    </source>
</evidence>
<evidence type="ECO:0000313" key="1">
    <source>
        <dbReference type="EMBL" id="PNR29655.1"/>
    </source>
</evidence>
<sequence length="186" mass="21275">MRFSVERKRKPTRVVQRPAAVRMMGDEKTRPAEALVAEMGKRVQEIESKRKQEPGEWTKEGCVLAYERGLQEGQGLHPPPHVLPYKPLGVVDVSRDRALLPVQYRVYKRSHSRREGCRKETPDPVPEEILKSMDSVSLPLNVKSASWNGEQWCSLGFSPRNAEVANGYAMLRDEVIKSHNRLHHTK</sequence>
<dbReference type="EnsemblPlants" id="Pp3c23_20530V3.2">
    <property type="protein sequence ID" value="Pp3c23_20530V3.2"/>
    <property type="gene ID" value="Pp3c23_20530"/>
</dbReference>
<proteinExistence type="predicted"/>
<dbReference type="HOGENOM" id="CLU_1638208_0_0_1"/>
<dbReference type="InParanoid" id="A9S578"/>
<reference evidence="2" key="3">
    <citation type="submission" date="2020-12" db="UniProtKB">
        <authorList>
            <consortium name="EnsemblPlants"/>
        </authorList>
    </citation>
    <scope>IDENTIFICATION</scope>
</reference>
<reference evidence="1 3" key="1">
    <citation type="journal article" date="2008" name="Science">
        <title>The Physcomitrella genome reveals evolutionary insights into the conquest of land by plants.</title>
        <authorList>
            <person name="Rensing S."/>
            <person name="Lang D."/>
            <person name="Zimmer A."/>
            <person name="Terry A."/>
            <person name="Salamov A."/>
            <person name="Shapiro H."/>
            <person name="Nishiyama T."/>
            <person name="Perroud P.-F."/>
            <person name="Lindquist E."/>
            <person name="Kamisugi Y."/>
            <person name="Tanahashi T."/>
            <person name="Sakakibara K."/>
            <person name="Fujita T."/>
            <person name="Oishi K."/>
            <person name="Shin-I T."/>
            <person name="Kuroki Y."/>
            <person name="Toyoda A."/>
            <person name="Suzuki Y."/>
            <person name="Hashimoto A."/>
            <person name="Yamaguchi K."/>
            <person name="Sugano A."/>
            <person name="Kohara Y."/>
            <person name="Fujiyama A."/>
            <person name="Anterola A."/>
            <person name="Aoki S."/>
            <person name="Ashton N."/>
            <person name="Barbazuk W.B."/>
            <person name="Barker E."/>
            <person name="Bennetzen J."/>
            <person name="Bezanilla M."/>
            <person name="Blankenship R."/>
            <person name="Cho S.H."/>
            <person name="Dutcher S."/>
            <person name="Estelle M."/>
            <person name="Fawcett J.A."/>
            <person name="Gundlach H."/>
            <person name="Hanada K."/>
            <person name="Heyl A."/>
            <person name="Hicks K.A."/>
            <person name="Hugh J."/>
            <person name="Lohr M."/>
            <person name="Mayer K."/>
            <person name="Melkozernov A."/>
            <person name="Murata T."/>
            <person name="Nelson D."/>
            <person name="Pils B."/>
            <person name="Prigge M."/>
            <person name="Reiss B."/>
            <person name="Renner T."/>
            <person name="Rombauts S."/>
            <person name="Rushton P."/>
            <person name="Sanderfoot A."/>
            <person name="Schween G."/>
            <person name="Shiu S.-H."/>
            <person name="Stueber K."/>
            <person name="Theodoulou F.L."/>
            <person name="Tu H."/>
            <person name="Van de Peer Y."/>
            <person name="Verrier P.J."/>
            <person name="Waters E."/>
            <person name="Wood A."/>
            <person name="Yang L."/>
            <person name="Cove D."/>
            <person name="Cuming A."/>
            <person name="Hasebe M."/>
            <person name="Lucas S."/>
            <person name="Mishler D.B."/>
            <person name="Reski R."/>
            <person name="Grigoriev I."/>
            <person name="Quatrano R.S."/>
            <person name="Boore J.L."/>
        </authorList>
    </citation>
    <scope>NUCLEOTIDE SEQUENCE [LARGE SCALE GENOMIC DNA]</scope>
    <source>
        <strain evidence="2 3">cv. Gransden 2004</strain>
    </source>
</reference>